<dbReference type="InterPro" id="IPR050267">
    <property type="entry name" value="Anti-sigma-factor_SerPK"/>
</dbReference>
<dbReference type="PANTHER" id="PTHR35526:SF3">
    <property type="entry name" value="ANTI-SIGMA-F FACTOR RSBW"/>
    <property type="match status" value="1"/>
</dbReference>
<dbReference type="Pfam" id="PF13581">
    <property type="entry name" value="HATPase_c_2"/>
    <property type="match status" value="1"/>
</dbReference>
<protein>
    <submittedName>
        <fullName evidence="3">ATP-binding protein</fullName>
    </submittedName>
</protein>
<accession>A0ABT2JQF0</accession>
<keyword evidence="4" id="KW-1185">Reference proteome</keyword>
<comment type="caution">
    <text evidence="3">The sequence shown here is derived from an EMBL/GenBank/DDBJ whole genome shotgun (WGS) entry which is preliminary data.</text>
</comment>
<keyword evidence="3" id="KW-0547">Nucleotide-binding</keyword>
<dbReference type="Proteomes" id="UP001156389">
    <property type="component" value="Unassembled WGS sequence"/>
</dbReference>
<name>A0ABT2JQF0_9ACTN</name>
<evidence type="ECO:0000256" key="1">
    <source>
        <dbReference type="ARBA" id="ARBA00022527"/>
    </source>
</evidence>
<proteinExistence type="predicted"/>
<dbReference type="EMBL" id="JAJAGO010000003">
    <property type="protein sequence ID" value="MCT2590041.1"/>
    <property type="molecule type" value="Genomic_DNA"/>
</dbReference>
<dbReference type="RefSeq" id="WP_260217311.1">
    <property type="nucleotide sequence ID" value="NZ_JAJAGO010000003.1"/>
</dbReference>
<evidence type="ECO:0000313" key="3">
    <source>
        <dbReference type="EMBL" id="MCT2590041.1"/>
    </source>
</evidence>
<dbReference type="GO" id="GO:0005524">
    <property type="term" value="F:ATP binding"/>
    <property type="evidence" value="ECO:0007669"/>
    <property type="project" value="UniProtKB-KW"/>
</dbReference>
<keyword evidence="1" id="KW-0723">Serine/threonine-protein kinase</keyword>
<dbReference type="InterPro" id="IPR003594">
    <property type="entry name" value="HATPase_dom"/>
</dbReference>
<gene>
    <name evidence="3" type="ORF">LHJ74_08965</name>
</gene>
<reference evidence="3 4" key="1">
    <citation type="submission" date="2021-10" db="EMBL/GenBank/DDBJ databases">
        <title>Streptomyces gossypii sp. nov., isolated from soil collected from cotton field.</title>
        <authorList>
            <person name="Ge X."/>
            <person name="Chen X."/>
            <person name="Liu W."/>
        </authorList>
    </citation>
    <scope>NUCLEOTIDE SEQUENCE [LARGE SCALE GENOMIC DNA]</scope>
    <source>
        <strain evidence="3 4">N2-109</strain>
    </source>
</reference>
<dbReference type="Gene3D" id="3.30.565.10">
    <property type="entry name" value="Histidine kinase-like ATPase, C-terminal domain"/>
    <property type="match status" value="1"/>
</dbReference>
<dbReference type="CDD" id="cd16936">
    <property type="entry name" value="HATPase_RsbW-like"/>
    <property type="match status" value="1"/>
</dbReference>
<keyword evidence="3" id="KW-0067">ATP-binding</keyword>
<evidence type="ECO:0000259" key="2">
    <source>
        <dbReference type="Pfam" id="PF13581"/>
    </source>
</evidence>
<dbReference type="PANTHER" id="PTHR35526">
    <property type="entry name" value="ANTI-SIGMA-F FACTOR RSBW-RELATED"/>
    <property type="match status" value="1"/>
</dbReference>
<sequence length="160" mass="16904">MAPQTQRQPSVTVRVFNQRFSSTRRGARLARLLALHQLDSWLIPYRSSLSESVGLIVAELATNAATHGCVPGRDFELGLLLTMGSLRVEVSDTRGDRVPPGPDLLAPPCPLADAGRGLCLVDALATRWGIASRTPAPGKTVWAELAVGPPGGHVAGRPLG</sequence>
<keyword evidence="1" id="KW-0808">Transferase</keyword>
<organism evidence="3 4">
    <name type="scientific">Streptomyces gossypii</name>
    <dbReference type="NCBI Taxonomy" id="2883101"/>
    <lineage>
        <taxon>Bacteria</taxon>
        <taxon>Bacillati</taxon>
        <taxon>Actinomycetota</taxon>
        <taxon>Actinomycetes</taxon>
        <taxon>Kitasatosporales</taxon>
        <taxon>Streptomycetaceae</taxon>
        <taxon>Streptomyces</taxon>
    </lineage>
</organism>
<evidence type="ECO:0000313" key="4">
    <source>
        <dbReference type="Proteomes" id="UP001156389"/>
    </source>
</evidence>
<dbReference type="InterPro" id="IPR036890">
    <property type="entry name" value="HATPase_C_sf"/>
</dbReference>
<feature type="domain" description="Histidine kinase/HSP90-like ATPase" evidence="2">
    <location>
        <begin position="34"/>
        <end position="142"/>
    </location>
</feature>
<keyword evidence="1" id="KW-0418">Kinase</keyword>